<organism evidence="9 10">
    <name type="scientific">Pseudovirgaria hyperparasitica</name>
    <dbReference type="NCBI Taxonomy" id="470096"/>
    <lineage>
        <taxon>Eukaryota</taxon>
        <taxon>Fungi</taxon>
        <taxon>Dikarya</taxon>
        <taxon>Ascomycota</taxon>
        <taxon>Pezizomycotina</taxon>
        <taxon>Dothideomycetes</taxon>
        <taxon>Dothideomycetes incertae sedis</taxon>
        <taxon>Acrospermales</taxon>
        <taxon>Acrospermaceae</taxon>
        <taxon>Pseudovirgaria</taxon>
    </lineage>
</organism>
<name>A0A6A6VVB9_9PEZI</name>
<dbReference type="RefSeq" id="XP_033596624.1">
    <property type="nucleotide sequence ID" value="XM_033739324.1"/>
</dbReference>
<comment type="similarity">
    <text evidence="5">Belongs to the SAT4 family.</text>
</comment>
<dbReference type="Pfam" id="PF20684">
    <property type="entry name" value="Fung_rhodopsin"/>
    <property type="match status" value="1"/>
</dbReference>
<evidence type="ECO:0000259" key="8">
    <source>
        <dbReference type="Pfam" id="PF20684"/>
    </source>
</evidence>
<keyword evidence="2 7" id="KW-0812">Transmembrane</keyword>
<protein>
    <recommendedName>
        <fullName evidence="8">Rhodopsin domain-containing protein</fullName>
    </recommendedName>
</protein>
<evidence type="ECO:0000256" key="6">
    <source>
        <dbReference type="SAM" id="MobiDB-lite"/>
    </source>
</evidence>
<evidence type="ECO:0000313" key="9">
    <source>
        <dbReference type="EMBL" id="KAF2754173.1"/>
    </source>
</evidence>
<feature type="transmembrane region" description="Helical" evidence="7">
    <location>
        <begin position="42"/>
        <end position="65"/>
    </location>
</feature>
<dbReference type="AlphaFoldDB" id="A0A6A6VVB9"/>
<evidence type="ECO:0000256" key="5">
    <source>
        <dbReference type="ARBA" id="ARBA00038359"/>
    </source>
</evidence>
<evidence type="ECO:0000256" key="1">
    <source>
        <dbReference type="ARBA" id="ARBA00004141"/>
    </source>
</evidence>
<proteinExistence type="inferred from homology"/>
<dbReference type="GeneID" id="54480378"/>
<sequence>MVDNRGPQLAGISATFGGIALITVLLRCFVRSRIVKLFGLDDVFMAIALLTYCWYTASVLGGIHYGTGRHMSKLTTDETMRALRYWWMCYVSYCATMTLAKISIGLFFLRVAVAKIHRYIIWTVMSVTAVTGVVFLFITLFQCAPVEFFWTKVIPGRTGTCINIDVIINLTYIYGSFCAICDFTFGILPIFVVWNLNIDCRTKLVLIPILGMACIASCAVIVRMPFIKEFRDPDFLYATVDIAIWSTTEAGLTITAGSLATIRPLYCRIFSQASTCERRETFGHRPNNNLQPGAGRNLRRAGILSICRYASKGQDDISFDFNFAGPNRSLYKHDEEDSNASRNETYSGIGSENGSQSIRTKDDCEIHIQNESHLSDDSSVEIHLTTMPSAHR</sequence>
<keyword evidence="3 7" id="KW-1133">Transmembrane helix</keyword>
<dbReference type="Proteomes" id="UP000799437">
    <property type="component" value="Unassembled WGS sequence"/>
</dbReference>
<evidence type="ECO:0000256" key="7">
    <source>
        <dbReference type="SAM" id="Phobius"/>
    </source>
</evidence>
<feature type="compositionally biased region" description="Polar residues" evidence="6">
    <location>
        <begin position="340"/>
        <end position="358"/>
    </location>
</feature>
<accession>A0A6A6VVB9</accession>
<evidence type="ECO:0000256" key="3">
    <source>
        <dbReference type="ARBA" id="ARBA00022989"/>
    </source>
</evidence>
<evidence type="ECO:0000256" key="4">
    <source>
        <dbReference type="ARBA" id="ARBA00023136"/>
    </source>
</evidence>
<dbReference type="InterPro" id="IPR052337">
    <property type="entry name" value="SAT4-like"/>
</dbReference>
<feature type="transmembrane region" description="Helical" evidence="7">
    <location>
        <begin position="172"/>
        <end position="192"/>
    </location>
</feature>
<feature type="region of interest" description="Disordered" evidence="6">
    <location>
        <begin position="330"/>
        <end position="359"/>
    </location>
</feature>
<feature type="transmembrane region" description="Helical" evidence="7">
    <location>
        <begin position="204"/>
        <end position="222"/>
    </location>
</feature>
<gene>
    <name evidence="9" type="ORF">EJ05DRAFT_150968</name>
</gene>
<feature type="transmembrane region" description="Helical" evidence="7">
    <location>
        <begin position="85"/>
        <end position="108"/>
    </location>
</feature>
<evidence type="ECO:0000256" key="2">
    <source>
        <dbReference type="ARBA" id="ARBA00022692"/>
    </source>
</evidence>
<dbReference type="OrthoDB" id="3923077at2759"/>
<evidence type="ECO:0000313" key="10">
    <source>
        <dbReference type="Proteomes" id="UP000799437"/>
    </source>
</evidence>
<dbReference type="EMBL" id="ML996581">
    <property type="protein sequence ID" value="KAF2754173.1"/>
    <property type="molecule type" value="Genomic_DNA"/>
</dbReference>
<feature type="region of interest" description="Disordered" evidence="6">
    <location>
        <begin position="371"/>
        <end position="392"/>
    </location>
</feature>
<feature type="transmembrane region" description="Helical" evidence="7">
    <location>
        <begin position="120"/>
        <end position="141"/>
    </location>
</feature>
<dbReference type="PANTHER" id="PTHR33048">
    <property type="entry name" value="PTH11-LIKE INTEGRAL MEMBRANE PROTEIN (AFU_ORTHOLOGUE AFUA_5G11245)"/>
    <property type="match status" value="1"/>
</dbReference>
<keyword evidence="4 7" id="KW-0472">Membrane</keyword>
<dbReference type="GO" id="GO:0016020">
    <property type="term" value="C:membrane"/>
    <property type="evidence" value="ECO:0007669"/>
    <property type="project" value="UniProtKB-SubCell"/>
</dbReference>
<keyword evidence="10" id="KW-1185">Reference proteome</keyword>
<reference evidence="9" key="1">
    <citation type="journal article" date="2020" name="Stud. Mycol.">
        <title>101 Dothideomycetes genomes: a test case for predicting lifestyles and emergence of pathogens.</title>
        <authorList>
            <person name="Haridas S."/>
            <person name="Albert R."/>
            <person name="Binder M."/>
            <person name="Bloem J."/>
            <person name="Labutti K."/>
            <person name="Salamov A."/>
            <person name="Andreopoulos B."/>
            <person name="Baker S."/>
            <person name="Barry K."/>
            <person name="Bills G."/>
            <person name="Bluhm B."/>
            <person name="Cannon C."/>
            <person name="Castanera R."/>
            <person name="Culley D."/>
            <person name="Daum C."/>
            <person name="Ezra D."/>
            <person name="Gonzalez J."/>
            <person name="Henrissat B."/>
            <person name="Kuo A."/>
            <person name="Liang C."/>
            <person name="Lipzen A."/>
            <person name="Lutzoni F."/>
            <person name="Magnuson J."/>
            <person name="Mondo S."/>
            <person name="Nolan M."/>
            <person name="Ohm R."/>
            <person name="Pangilinan J."/>
            <person name="Park H.-J."/>
            <person name="Ramirez L."/>
            <person name="Alfaro M."/>
            <person name="Sun H."/>
            <person name="Tritt A."/>
            <person name="Yoshinaga Y."/>
            <person name="Zwiers L.-H."/>
            <person name="Turgeon B."/>
            <person name="Goodwin S."/>
            <person name="Spatafora J."/>
            <person name="Crous P."/>
            <person name="Grigoriev I."/>
        </authorList>
    </citation>
    <scope>NUCLEOTIDE SEQUENCE</scope>
    <source>
        <strain evidence="9">CBS 121739</strain>
    </source>
</reference>
<dbReference type="InterPro" id="IPR049326">
    <property type="entry name" value="Rhodopsin_dom_fungi"/>
</dbReference>
<feature type="domain" description="Rhodopsin" evidence="8">
    <location>
        <begin position="26"/>
        <end position="266"/>
    </location>
</feature>
<dbReference type="PANTHER" id="PTHR33048:SF96">
    <property type="entry name" value="INTEGRAL MEMBRANE PROTEIN"/>
    <property type="match status" value="1"/>
</dbReference>
<comment type="subcellular location">
    <subcellularLocation>
        <location evidence="1">Membrane</location>
        <topology evidence="1">Multi-pass membrane protein</topology>
    </subcellularLocation>
</comment>
<feature type="transmembrane region" description="Helical" evidence="7">
    <location>
        <begin position="12"/>
        <end position="30"/>
    </location>
</feature>